<dbReference type="Proteomes" id="UP000813461">
    <property type="component" value="Unassembled WGS sequence"/>
</dbReference>
<organism evidence="8 9">
    <name type="scientific">Paraphoma chrysanthemicola</name>
    <dbReference type="NCBI Taxonomy" id="798071"/>
    <lineage>
        <taxon>Eukaryota</taxon>
        <taxon>Fungi</taxon>
        <taxon>Dikarya</taxon>
        <taxon>Ascomycota</taxon>
        <taxon>Pezizomycotina</taxon>
        <taxon>Dothideomycetes</taxon>
        <taxon>Pleosporomycetidae</taxon>
        <taxon>Pleosporales</taxon>
        <taxon>Pleosporineae</taxon>
        <taxon>Phaeosphaeriaceae</taxon>
        <taxon>Paraphoma</taxon>
    </lineage>
</organism>
<evidence type="ECO:0000256" key="5">
    <source>
        <dbReference type="PROSITE-ProRule" id="PRU00104"/>
    </source>
</evidence>
<dbReference type="Pfam" id="PF16558">
    <property type="entry name" value="AZUL"/>
    <property type="match status" value="1"/>
</dbReference>
<dbReference type="PROSITE" id="PS50237">
    <property type="entry name" value="HECT"/>
    <property type="match status" value="1"/>
</dbReference>
<dbReference type="InterPro" id="IPR000569">
    <property type="entry name" value="HECT_dom"/>
</dbReference>
<dbReference type="EMBL" id="JAGMVJ010000002">
    <property type="protein sequence ID" value="KAH7093143.1"/>
    <property type="molecule type" value="Genomic_DNA"/>
</dbReference>
<dbReference type="EC" id="2.3.2.26" evidence="2"/>
<proteinExistence type="predicted"/>
<protein>
    <recommendedName>
        <fullName evidence="2">HECT-type E3 ubiquitin transferase</fullName>
        <ecNumber evidence="2">2.3.2.26</ecNumber>
    </recommendedName>
</protein>
<feature type="region of interest" description="Disordered" evidence="6">
    <location>
        <begin position="410"/>
        <end position="429"/>
    </location>
</feature>
<dbReference type="InterPro" id="IPR044611">
    <property type="entry name" value="E3A/B/C-like"/>
</dbReference>
<evidence type="ECO:0000256" key="4">
    <source>
        <dbReference type="ARBA" id="ARBA00022786"/>
    </source>
</evidence>
<dbReference type="AlphaFoldDB" id="A0A8K0RDZ5"/>
<dbReference type="GO" id="GO:0061630">
    <property type="term" value="F:ubiquitin protein ligase activity"/>
    <property type="evidence" value="ECO:0007669"/>
    <property type="project" value="UniProtKB-EC"/>
</dbReference>
<dbReference type="Gene3D" id="3.90.1750.10">
    <property type="entry name" value="Hect, E3 ligase catalytic domains"/>
    <property type="match status" value="1"/>
</dbReference>
<keyword evidence="3" id="KW-0808">Transferase</keyword>
<sequence length="1124" mass="127550">MGAPPGPRSNEHGHDHDHDHDHDHHVEDADDARRVLECVQAERKLQSQHLVRHFLSQILHGCKSAYCTTSTCLSAQKRSPPRPVRPPTQLTARALAHYLAGQPNAHLAICPHELKVEPASLELDGASRSQPHNVEALSKRRQPRKDAKSLSQNLHDSVAMIHSYSQQLPSSASVLTSLRSTGLASHAKRPPAPAPSQTNRHPRTPPPSAQRLSSGLQIHKIPYHPSQPKAAAHNDAETRPTLTITKTGTKSFTLGGTDVVCAHTPRLHSSHGHSKKVLPPRSRPDLVLPVLSSLNCDTLEQLKDGAYHRFKCHGPDAPDFPVDFDPKRHLQRPSAFVNRSLFNCLSRPDTLLASFQDRSPAFADSPLPHLDSARLVHAFRDWNQRNGPLIFDSLCLALEALCVPPPELSNERNARPTIPRKSVPKDRNTECLSSTETTTVESYRYLSDNEAAHIIVICLHALTSSVSVGWPHTWAQLRKLRAWGIIVPNIASDADDFMHPYMNIIDELEYDPAVRLADSLLRAIGMRTCFEHIQVAMSKVLEYNEKRLDRPSTSFIDIVFRHLTVVERVALDSRRRLTPSSSAKASDDPGWTVTATFVEWLKTIIIKKWDSKADINKWSAVGTAVLLLDKLGSSYRPLNLREQMLKVPFFNEHLDAVDEPLRFLSIEKRPNTLHILHHPRLFPLKYLIRYFRTLNFSTMMAQYDQTTRVRQMQRSLDMFLRDSHRWLIKSHMHVTLSDYLVLDISRHHPLQDALDQLWGLEKRLLLKPLKVNMGKHEGEVGADHGGVTYEFFRVVLSEAFHPDHGMFILHPQSHMTWFQPGTLEPDWKFEMIGIIFSLAVYNGITLPVTFPLALYRFLLPLTAPLRSDEDNEDSVESIKDGWPDLANGFEHLLTWVDGDVQDVFMRDYAFSYDVFGHRVDHNMHESCTCLKTAAHDFQDVQSEDARSAQAKCNKTVTSENRVHFVRDYIRHLTYLSVSSQIRAFRKGFLACLQPKSLHFFSPETLRSLVEGVQDISIANLRQCVRYEDGYSSTHSTIRFFWRTVECYAQENRRRLLEFVTASDRVPVTGYESITFHIVRTGNVEMLPTSSTCFGKLYLPDYPDEATLQTKLDLAIQNSKGFGVV</sequence>
<feature type="active site" description="Glycyl thioester intermediate" evidence="5">
    <location>
        <position position="1092"/>
    </location>
</feature>
<keyword evidence="4 5" id="KW-0833">Ubl conjugation pathway</keyword>
<keyword evidence="9" id="KW-1185">Reference proteome</keyword>
<feature type="region of interest" description="Disordered" evidence="6">
    <location>
        <begin position="1"/>
        <end position="28"/>
    </location>
</feature>
<evidence type="ECO:0000256" key="3">
    <source>
        <dbReference type="ARBA" id="ARBA00022679"/>
    </source>
</evidence>
<name>A0A8K0RDZ5_9PLEO</name>
<feature type="compositionally biased region" description="Basic and acidic residues" evidence="6">
    <location>
        <begin position="9"/>
        <end position="28"/>
    </location>
</feature>
<feature type="region of interest" description="Disordered" evidence="6">
    <location>
        <begin position="180"/>
        <end position="213"/>
    </location>
</feature>
<reference evidence="8" key="1">
    <citation type="journal article" date="2021" name="Nat. Commun.">
        <title>Genetic determinants of endophytism in the Arabidopsis root mycobiome.</title>
        <authorList>
            <person name="Mesny F."/>
            <person name="Miyauchi S."/>
            <person name="Thiergart T."/>
            <person name="Pickel B."/>
            <person name="Atanasova L."/>
            <person name="Karlsson M."/>
            <person name="Huettel B."/>
            <person name="Barry K.W."/>
            <person name="Haridas S."/>
            <person name="Chen C."/>
            <person name="Bauer D."/>
            <person name="Andreopoulos W."/>
            <person name="Pangilinan J."/>
            <person name="LaButti K."/>
            <person name="Riley R."/>
            <person name="Lipzen A."/>
            <person name="Clum A."/>
            <person name="Drula E."/>
            <person name="Henrissat B."/>
            <person name="Kohler A."/>
            <person name="Grigoriev I.V."/>
            <person name="Martin F.M."/>
            <person name="Hacquard S."/>
        </authorList>
    </citation>
    <scope>NUCLEOTIDE SEQUENCE</scope>
    <source>
        <strain evidence="8">MPI-SDFR-AT-0120</strain>
    </source>
</reference>
<evidence type="ECO:0000313" key="8">
    <source>
        <dbReference type="EMBL" id="KAH7093143.1"/>
    </source>
</evidence>
<dbReference type="Pfam" id="PF00632">
    <property type="entry name" value="HECT"/>
    <property type="match status" value="1"/>
</dbReference>
<feature type="domain" description="HECT" evidence="7">
    <location>
        <begin position="761"/>
        <end position="1124"/>
    </location>
</feature>
<evidence type="ECO:0000256" key="6">
    <source>
        <dbReference type="SAM" id="MobiDB-lite"/>
    </source>
</evidence>
<evidence type="ECO:0000256" key="1">
    <source>
        <dbReference type="ARBA" id="ARBA00000885"/>
    </source>
</evidence>
<gene>
    <name evidence="8" type="ORF">FB567DRAFT_168054</name>
</gene>
<evidence type="ECO:0000313" key="9">
    <source>
        <dbReference type="Proteomes" id="UP000813461"/>
    </source>
</evidence>
<dbReference type="InterPro" id="IPR035983">
    <property type="entry name" value="Hect_E3_ubiquitin_ligase"/>
</dbReference>
<dbReference type="OrthoDB" id="5981550at2759"/>
<dbReference type="Gene3D" id="6.10.130.10">
    <property type="entry name" value="Ubiquitin-protein ligase E3A, N-terminal zinc-binding domain (AZUL)"/>
    <property type="match status" value="1"/>
</dbReference>
<comment type="caution">
    <text evidence="8">The sequence shown here is derived from an EMBL/GenBank/DDBJ whole genome shotgun (WGS) entry which is preliminary data.</text>
</comment>
<evidence type="ECO:0000256" key="2">
    <source>
        <dbReference type="ARBA" id="ARBA00012485"/>
    </source>
</evidence>
<dbReference type="SUPFAM" id="SSF56204">
    <property type="entry name" value="Hect, E3 ligase catalytic domain"/>
    <property type="match status" value="1"/>
</dbReference>
<dbReference type="SMART" id="SM00119">
    <property type="entry name" value="HECTc"/>
    <property type="match status" value="1"/>
</dbReference>
<feature type="region of interest" description="Disordered" evidence="6">
    <location>
        <begin position="123"/>
        <end position="151"/>
    </location>
</feature>
<dbReference type="Gene3D" id="3.30.2160.10">
    <property type="entry name" value="Hect, E3 ligase catalytic domain"/>
    <property type="match status" value="1"/>
</dbReference>
<accession>A0A8K0RDZ5</accession>
<dbReference type="GO" id="GO:0000209">
    <property type="term" value="P:protein polyubiquitination"/>
    <property type="evidence" value="ECO:0007669"/>
    <property type="project" value="InterPro"/>
</dbReference>
<dbReference type="Gene3D" id="3.30.2410.10">
    <property type="entry name" value="Hect, E3 ligase catalytic domain"/>
    <property type="match status" value="1"/>
</dbReference>
<evidence type="ECO:0000259" key="7">
    <source>
        <dbReference type="PROSITE" id="PS50237"/>
    </source>
</evidence>
<comment type="catalytic activity">
    <reaction evidence="1">
        <text>S-ubiquitinyl-[E2 ubiquitin-conjugating enzyme]-L-cysteine + [acceptor protein]-L-lysine = [E2 ubiquitin-conjugating enzyme]-L-cysteine + N(6)-ubiquitinyl-[acceptor protein]-L-lysine.</text>
        <dbReference type="EC" id="2.3.2.26"/>
    </reaction>
</comment>
<dbReference type="PANTHER" id="PTHR45700:SF8">
    <property type="entry name" value="HECT-TYPE E3 UBIQUITIN TRANSFERASE"/>
    <property type="match status" value="1"/>
</dbReference>
<dbReference type="PANTHER" id="PTHR45700">
    <property type="entry name" value="UBIQUITIN-PROTEIN LIGASE E3C"/>
    <property type="match status" value="1"/>
</dbReference>
<dbReference type="FunFam" id="3.30.2410.10:FF:000003">
    <property type="entry name" value="probable E3 ubiquitin-protein ligase HERC4 isoform X1"/>
    <property type="match status" value="1"/>
</dbReference>
<dbReference type="InterPro" id="IPR032353">
    <property type="entry name" value="AZUL"/>
</dbReference>
<dbReference type="InterPro" id="IPR042556">
    <property type="entry name" value="AZUL_sf"/>
</dbReference>